<keyword evidence="2" id="KW-0223">Dioxygenase</keyword>
<sequence length="118" mass="13312">MPKSFVTIRVRSIVESLNFYCGFLGFKLKNKLSPSRKTELALIENANSFMIQLVCRHDQSQVDNQQSAIILSFKTDDLKQQINLLKGNGYPFSQFDLPGGKKGIHFEDPNGVSIAYLN</sequence>
<keyword evidence="2" id="KW-0560">Oxidoreductase</keyword>
<dbReference type="PROSITE" id="PS51819">
    <property type="entry name" value="VOC"/>
    <property type="match status" value="1"/>
</dbReference>
<evidence type="ECO:0000259" key="1">
    <source>
        <dbReference type="PROSITE" id="PS51819"/>
    </source>
</evidence>
<dbReference type="InterPro" id="IPR037523">
    <property type="entry name" value="VOC_core"/>
</dbReference>
<dbReference type="InterPro" id="IPR029068">
    <property type="entry name" value="Glyas_Bleomycin-R_OHBP_Dase"/>
</dbReference>
<proteinExistence type="predicted"/>
<dbReference type="InterPro" id="IPR004360">
    <property type="entry name" value="Glyas_Fos-R_dOase_dom"/>
</dbReference>
<gene>
    <name evidence="2" type="ORF">SAMN05216283_102554</name>
</gene>
<dbReference type="STRING" id="655355.SAMN05216283_102554"/>
<dbReference type="SUPFAM" id="SSF54593">
    <property type="entry name" value="Glyoxalase/Bleomycin resistance protein/Dihydroxybiphenyl dioxygenase"/>
    <property type="match status" value="1"/>
</dbReference>
<feature type="domain" description="VOC" evidence="1">
    <location>
        <begin position="2"/>
        <end position="118"/>
    </location>
</feature>
<organism evidence="2 3">
    <name type="scientific">Sunxiuqinia elliptica</name>
    <dbReference type="NCBI Taxonomy" id="655355"/>
    <lineage>
        <taxon>Bacteria</taxon>
        <taxon>Pseudomonadati</taxon>
        <taxon>Bacteroidota</taxon>
        <taxon>Bacteroidia</taxon>
        <taxon>Marinilabiliales</taxon>
        <taxon>Prolixibacteraceae</taxon>
        <taxon>Sunxiuqinia</taxon>
    </lineage>
</organism>
<evidence type="ECO:0000313" key="2">
    <source>
        <dbReference type="EMBL" id="SFF06913.1"/>
    </source>
</evidence>
<dbReference type="Gene3D" id="3.10.180.10">
    <property type="entry name" value="2,3-Dihydroxybiphenyl 1,2-Dioxygenase, domain 1"/>
    <property type="match status" value="1"/>
</dbReference>
<evidence type="ECO:0000313" key="3">
    <source>
        <dbReference type="Proteomes" id="UP000198964"/>
    </source>
</evidence>
<dbReference type="EMBL" id="FONW01000002">
    <property type="protein sequence ID" value="SFF06913.1"/>
    <property type="molecule type" value="Genomic_DNA"/>
</dbReference>
<name>A0A1I2FPJ2_9BACT</name>
<protein>
    <submittedName>
        <fullName evidence="2">Catechol 2,3-dioxygenase</fullName>
    </submittedName>
</protein>
<dbReference type="Proteomes" id="UP000198964">
    <property type="component" value="Unassembled WGS sequence"/>
</dbReference>
<dbReference type="AlphaFoldDB" id="A0A1I2FPJ2"/>
<dbReference type="Pfam" id="PF00903">
    <property type="entry name" value="Glyoxalase"/>
    <property type="match status" value="1"/>
</dbReference>
<reference evidence="2 3" key="1">
    <citation type="submission" date="2016-10" db="EMBL/GenBank/DDBJ databases">
        <authorList>
            <person name="de Groot N.N."/>
        </authorList>
    </citation>
    <scope>NUCLEOTIDE SEQUENCE [LARGE SCALE GENOMIC DNA]</scope>
    <source>
        <strain evidence="2 3">CGMCC 1.9156</strain>
    </source>
</reference>
<dbReference type="CDD" id="cd06587">
    <property type="entry name" value="VOC"/>
    <property type="match status" value="1"/>
</dbReference>
<dbReference type="GO" id="GO:0051213">
    <property type="term" value="F:dioxygenase activity"/>
    <property type="evidence" value="ECO:0007669"/>
    <property type="project" value="UniProtKB-KW"/>
</dbReference>
<dbReference type="RefSeq" id="WP_093919199.1">
    <property type="nucleotide sequence ID" value="NZ_FONW01000002.1"/>
</dbReference>
<keyword evidence="3" id="KW-1185">Reference proteome</keyword>
<accession>A0A1I2FPJ2</accession>